<evidence type="ECO:0000256" key="7">
    <source>
        <dbReference type="ARBA" id="ARBA00022801"/>
    </source>
</evidence>
<dbReference type="PANTHER" id="PTHR46018">
    <property type="entry name" value="ZINC PHOSPHODIESTERASE ELAC PROTEIN 1"/>
    <property type="match status" value="1"/>
</dbReference>
<dbReference type="STRING" id="905079.L1IZL6"/>
<dbReference type="RefSeq" id="XP_005828309.1">
    <property type="nucleotide sequence ID" value="XM_005828252.1"/>
</dbReference>
<dbReference type="HAMAP" id="MF_01818">
    <property type="entry name" value="RNase_Z_BN"/>
    <property type="match status" value="1"/>
</dbReference>
<keyword evidence="6" id="KW-0255">Endonuclease</keyword>
<dbReference type="GO" id="GO:0046872">
    <property type="term" value="F:metal ion binding"/>
    <property type="evidence" value="ECO:0007669"/>
    <property type="project" value="UniProtKB-KW"/>
</dbReference>
<evidence type="ECO:0000256" key="2">
    <source>
        <dbReference type="ARBA" id="ARBA00011738"/>
    </source>
</evidence>
<dbReference type="HOGENOM" id="CLU_031317_2_2_1"/>
<dbReference type="InterPro" id="IPR036866">
    <property type="entry name" value="RibonucZ/Hydroxyglut_hydro"/>
</dbReference>
<dbReference type="CDD" id="cd07717">
    <property type="entry name" value="RNaseZ_ZiPD-like_MBL-fold"/>
    <property type="match status" value="1"/>
</dbReference>
<dbReference type="SUPFAM" id="SSF56281">
    <property type="entry name" value="Metallo-hydrolase/oxidoreductase"/>
    <property type="match status" value="1"/>
</dbReference>
<name>L1IZL6_GUITC</name>
<dbReference type="PANTHER" id="PTHR46018:SF2">
    <property type="entry name" value="ZINC PHOSPHODIESTERASE ELAC PROTEIN 1"/>
    <property type="match status" value="1"/>
</dbReference>
<dbReference type="InterPro" id="IPR013471">
    <property type="entry name" value="RNase_Z/BN"/>
</dbReference>
<comment type="cofactor">
    <cofactor evidence="1">
        <name>Zn(2+)</name>
        <dbReference type="ChEBI" id="CHEBI:29105"/>
    </cofactor>
</comment>
<reference evidence="11" key="2">
    <citation type="submission" date="2012-11" db="EMBL/GenBank/DDBJ databases">
        <authorList>
            <person name="Kuo A."/>
            <person name="Curtis B.A."/>
            <person name="Tanifuji G."/>
            <person name="Burki F."/>
            <person name="Gruber A."/>
            <person name="Irimia M."/>
            <person name="Maruyama S."/>
            <person name="Arias M.C."/>
            <person name="Ball S.G."/>
            <person name="Gile G.H."/>
            <person name="Hirakawa Y."/>
            <person name="Hopkins J.F."/>
            <person name="Rensing S.A."/>
            <person name="Schmutz J."/>
            <person name="Symeonidi A."/>
            <person name="Elias M."/>
            <person name="Eveleigh R.J."/>
            <person name="Herman E.K."/>
            <person name="Klute M.J."/>
            <person name="Nakayama T."/>
            <person name="Obornik M."/>
            <person name="Reyes-Prieto A."/>
            <person name="Armbrust E.V."/>
            <person name="Aves S.J."/>
            <person name="Beiko R.G."/>
            <person name="Coutinho P."/>
            <person name="Dacks J.B."/>
            <person name="Durnford D.G."/>
            <person name="Fast N.M."/>
            <person name="Green B.R."/>
            <person name="Grisdale C."/>
            <person name="Hempe F."/>
            <person name="Henrissat B."/>
            <person name="Hoppner M.P."/>
            <person name="Ishida K.-I."/>
            <person name="Kim E."/>
            <person name="Koreny L."/>
            <person name="Kroth P.G."/>
            <person name="Liu Y."/>
            <person name="Malik S.-B."/>
            <person name="Maier U.G."/>
            <person name="McRose D."/>
            <person name="Mock T."/>
            <person name="Neilson J.A."/>
            <person name="Onodera N.T."/>
            <person name="Poole A.M."/>
            <person name="Pritham E.J."/>
            <person name="Richards T.A."/>
            <person name="Rocap G."/>
            <person name="Roy S.W."/>
            <person name="Sarai C."/>
            <person name="Schaack S."/>
            <person name="Shirato S."/>
            <person name="Slamovits C.H."/>
            <person name="Spencer D.F."/>
            <person name="Suzuki S."/>
            <person name="Worden A.Z."/>
            <person name="Zauner S."/>
            <person name="Barry K."/>
            <person name="Bell C."/>
            <person name="Bharti A.K."/>
            <person name="Crow J.A."/>
            <person name="Grimwood J."/>
            <person name="Kramer R."/>
            <person name="Lindquist E."/>
            <person name="Lucas S."/>
            <person name="Salamov A."/>
            <person name="McFadden G.I."/>
            <person name="Lane C.E."/>
            <person name="Keeling P.J."/>
            <person name="Gray M.W."/>
            <person name="Grigoriev I.V."/>
            <person name="Archibald J.M."/>
        </authorList>
    </citation>
    <scope>NUCLEOTIDE SEQUENCE</scope>
    <source>
        <strain evidence="11">CCMP2712</strain>
    </source>
</reference>
<keyword evidence="4" id="KW-0540">Nuclease</keyword>
<dbReference type="OrthoDB" id="527344at2759"/>
<keyword evidence="5" id="KW-0479">Metal-binding</keyword>
<accession>L1IZL6</accession>
<dbReference type="PaxDb" id="55529-EKX41329"/>
<evidence type="ECO:0000256" key="3">
    <source>
        <dbReference type="ARBA" id="ARBA00022694"/>
    </source>
</evidence>
<organism evidence="9">
    <name type="scientific">Guillardia theta (strain CCMP2712)</name>
    <name type="common">Cryptophyte</name>
    <dbReference type="NCBI Taxonomy" id="905079"/>
    <lineage>
        <taxon>Eukaryota</taxon>
        <taxon>Cryptophyceae</taxon>
        <taxon>Pyrenomonadales</taxon>
        <taxon>Geminigeraceae</taxon>
        <taxon>Guillardia</taxon>
    </lineage>
</organism>
<keyword evidence="3" id="KW-0819">tRNA processing</keyword>
<evidence type="ECO:0000313" key="9">
    <source>
        <dbReference type="EMBL" id="EKX41329.1"/>
    </source>
</evidence>
<reference evidence="10" key="3">
    <citation type="submission" date="2016-03" db="UniProtKB">
        <authorList>
            <consortium name="EnsemblProtists"/>
        </authorList>
    </citation>
    <scope>IDENTIFICATION</scope>
</reference>
<comment type="subunit">
    <text evidence="2">Homodimer.</text>
</comment>
<dbReference type="AlphaFoldDB" id="L1IZL6"/>
<evidence type="ECO:0000256" key="4">
    <source>
        <dbReference type="ARBA" id="ARBA00022722"/>
    </source>
</evidence>
<dbReference type="EnsemblProtists" id="EKX41329">
    <property type="protein sequence ID" value="EKX41329"/>
    <property type="gene ID" value="GUITHDRAFT_74798"/>
</dbReference>
<dbReference type="eggNOG" id="KOG2121">
    <property type="taxonomic scope" value="Eukaryota"/>
</dbReference>
<protein>
    <submittedName>
        <fullName evidence="9 10">Uncharacterized protein</fullName>
    </submittedName>
</protein>
<keyword evidence="7" id="KW-0378">Hydrolase</keyword>
<dbReference type="EMBL" id="JH993024">
    <property type="protein sequence ID" value="EKX41329.1"/>
    <property type="molecule type" value="Genomic_DNA"/>
</dbReference>
<evidence type="ECO:0000256" key="5">
    <source>
        <dbReference type="ARBA" id="ARBA00022723"/>
    </source>
</evidence>
<keyword evidence="8" id="KW-0862">Zinc</keyword>
<sequence length="442" mass="49482">MELTFLGTASCLPSLTRGVSSIVLRMSNRKTSAGSSSWVFDAGEGTQIQVQKSWVRPSSIDKIFVTHLHGDHSFGIVGLMCLIGQNRDRDDPLTLYGPAGLRALIRSTLQLTCSRAVPFYRVVELHDVPFLHGRYMREPASACDGLEPPFDRRYKEDGMIVQAAAMQHTMPCVGYMVQEPRAEPRLLVDKVEEMVEKNKEGLKKKYGKNYKAVYRDMKKLGMDDRFEMPNGDVIFGHDVLLPSKPGRKVVILGDTCDASAMLRLAEDADVLVHEATNAWIPGVERDTMAHGHSTPQMAGRFARASRAKRLILTHFSPRYRFDKSEYCARTMKVLLLLLVYFPFLVLLYFHPPSAPSLLPSSFTPPSLLLSSLTRLVAEDRGVRDKGIHAGTRTRHSCLRPHDGDCCPQLPSSSSPHHPHLIASHLRLRWRGQGTKTASLDRQ</sequence>
<dbReference type="GeneID" id="17298050"/>
<dbReference type="OMA" id="EEWREPC"/>
<dbReference type="Proteomes" id="UP000011087">
    <property type="component" value="Unassembled WGS sequence"/>
</dbReference>
<evidence type="ECO:0000256" key="8">
    <source>
        <dbReference type="ARBA" id="ARBA00022833"/>
    </source>
</evidence>
<keyword evidence="11" id="KW-1185">Reference proteome</keyword>
<dbReference type="Gene3D" id="3.60.15.10">
    <property type="entry name" value="Ribonuclease Z/Hydroxyacylglutathione hydrolase-like"/>
    <property type="match status" value="1"/>
</dbReference>
<reference evidence="9 11" key="1">
    <citation type="journal article" date="2012" name="Nature">
        <title>Algal genomes reveal evolutionary mosaicism and the fate of nucleomorphs.</title>
        <authorList>
            <consortium name="DOE Joint Genome Institute"/>
            <person name="Curtis B.A."/>
            <person name="Tanifuji G."/>
            <person name="Burki F."/>
            <person name="Gruber A."/>
            <person name="Irimia M."/>
            <person name="Maruyama S."/>
            <person name="Arias M.C."/>
            <person name="Ball S.G."/>
            <person name="Gile G.H."/>
            <person name="Hirakawa Y."/>
            <person name="Hopkins J.F."/>
            <person name="Kuo A."/>
            <person name="Rensing S.A."/>
            <person name="Schmutz J."/>
            <person name="Symeonidi A."/>
            <person name="Elias M."/>
            <person name="Eveleigh R.J."/>
            <person name="Herman E.K."/>
            <person name="Klute M.J."/>
            <person name="Nakayama T."/>
            <person name="Obornik M."/>
            <person name="Reyes-Prieto A."/>
            <person name="Armbrust E.V."/>
            <person name="Aves S.J."/>
            <person name="Beiko R.G."/>
            <person name="Coutinho P."/>
            <person name="Dacks J.B."/>
            <person name="Durnford D.G."/>
            <person name="Fast N.M."/>
            <person name="Green B.R."/>
            <person name="Grisdale C.J."/>
            <person name="Hempel F."/>
            <person name="Henrissat B."/>
            <person name="Hoppner M.P."/>
            <person name="Ishida K."/>
            <person name="Kim E."/>
            <person name="Koreny L."/>
            <person name="Kroth P.G."/>
            <person name="Liu Y."/>
            <person name="Malik S.B."/>
            <person name="Maier U.G."/>
            <person name="McRose D."/>
            <person name="Mock T."/>
            <person name="Neilson J.A."/>
            <person name="Onodera N.T."/>
            <person name="Poole A.M."/>
            <person name="Pritham E.J."/>
            <person name="Richards T.A."/>
            <person name="Rocap G."/>
            <person name="Roy S.W."/>
            <person name="Sarai C."/>
            <person name="Schaack S."/>
            <person name="Shirato S."/>
            <person name="Slamovits C.H."/>
            <person name="Spencer D.F."/>
            <person name="Suzuki S."/>
            <person name="Worden A.Z."/>
            <person name="Zauner S."/>
            <person name="Barry K."/>
            <person name="Bell C."/>
            <person name="Bharti A.K."/>
            <person name="Crow J.A."/>
            <person name="Grimwood J."/>
            <person name="Kramer R."/>
            <person name="Lindquist E."/>
            <person name="Lucas S."/>
            <person name="Salamov A."/>
            <person name="McFadden G.I."/>
            <person name="Lane C.E."/>
            <person name="Keeling P.J."/>
            <person name="Gray M.W."/>
            <person name="Grigoriev I.V."/>
            <person name="Archibald J.M."/>
        </authorList>
    </citation>
    <scope>NUCLEOTIDE SEQUENCE</scope>
    <source>
        <strain evidence="9 11">CCMP2712</strain>
    </source>
</reference>
<dbReference type="KEGG" id="gtt:GUITHDRAFT_74798"/>
<gene>
    <name evidence="9" type="ORF">GUITHDRAFT_74798</name>
</gene>
<evidence type="ECO:0000313" key="11">
    <source>
        <dbReference type="Proteomes" id="UP000011087"/>
    </source>
</evidence>
<dbReference type="GO" id="GO:0005634">
    <property type="term" value="C:nucleus"/>
    <property type="evidence" value="ECO:0007669"/>
    <property type="project" value="TreeGrafter"/>
</dbReference>
<evidence type="ECO:0000256" key="6">
    <source>
        <dbReference type="ARBA" id="ARBA00022759"/>
    </source>
</evidence>
<dbReference type="GO" id="GO:0042781">
    <property type="term" value="F:3'-tRNA processing endoribonuclease activity"/>
    <property type="evidence" value="ECO:0007669"/>
    <property type="project" value="TreeGrafter"/>
</dbReference>
<evidence type="ECO:0000256" key="1">
    <source>
        <dbReference type="ARBA" id="ARBA00001947"/>
    </source>
</evidence>
<evidence type="ECO:0000313" key="10">
    <source>
        <dbReference type="EnsemblProtists" id="EKX41329"/>
    </source>
</evidence>
<proteinExistence type="inferred from homology"/>